<keyword evidence="3" id="KW-0804">Transcription</keyword>
<dbReference type="PROSITE" id="PS50956">
    <property type="entry name" value="HTH_ASNC_2"/>
    <property type="match status" value="1"/>
</dbReference>
<dbReference type="SUPFAM" id="SSF54909">
    <property type="entry name" value="Dimeric alpha+beta barrel"/>
    <property type="match status" value="1"/>
</dbReference>
<dbReference type="AlphaFoldDB" id="A0A1I2A1B0"/>
<accession>A0A1I2A1B0</accession>
<dbReference type="InterPro" id="IPR011991">
    <property type="entry name" value="ArsR-like_HTH"/>
</dbReference>
<dbReference type="Pfam" id="PF01037">
    <property type="entry name" value="AsnC_trans_reg"/>
    <property type="match status" value="1"/>
</dbReference>
<dbReference type="InterPro" id="IPR011008">
    <property type="entry name" value="Dimeric_a/b-barrel"/>
</dbReference>
<dbReference type="PANTHER" id="PTHR30154:SF34">
    <property type="entry name" value="TRANSCRIPTIONAL REGULATOR AZLB"/>
    <property type="match status" value="1"/>
</dbReference>
<organism evidence="5 6">
    <name type="scientific">Paracidovorax wautersii</name>
    <dbReference type="NCBI Taxonomy" id="1177982"/>
    <lineage>
        <taxon>Bacteria</taxon>
        <taxon>Pseudomonadati</taxon>
        <taxon>Pseudomonadota</taxon>
        <taxon>Betaproteobacteria</taxon>
        <taxon>Burkholderiales</taxon>
        <taxon>Comamonadaceae</taxon>
        <taxon>Paracidovorax</taxon>
    </lineage>
</organism>
<dbReference type="Gene3D" id="3.30.70.920">
    <property type="match status" value="1"/>
</dbReference>
<dbReference type="Pfam" id="PF13412">
    <property type="entry name" value="HTH_24"/>
    <property type="match status" value="1"/>
</dbReference>
<dbReference type="InterPro" id="IPR036390">
    <property type="entry name" value="WH_DNA-bd_sf"/>
</dbReference>
<dbReference type="InterPro" id="IPR019888">
    <property type="entry name" value="Tscrpt_reg_AsnC-like"/>
</dbReference>
<dbReference type="InterPro" id="IPR019887">
    <property type="entry name" value="Tscrpt_reg_AsnC/Lrp_C"/>
</dbReference>
<keyword evidence="1" id="KW-0805">Transcription regulation</keyword>
<dbReference type="RefSeq" id="WP_092937094.1">
    <property type="nucleotide sequence ID" value="NZ_FONX01000001.1"/>
</dbReference>
<dbReference type="CDD" id="cd00090">
    <property type="entry name" value="HTH_ARSR"/>
    <property type="match status" value="1"/>
</dbReference>
<reference evidence="6" key="1">
    <citation type="submission" date="2016-10" db="EMBL/GenBank/DDBJ databases">
        <authorList>
            <person name="Varghese N."/>
            <person name="Submissions S."/>
        </authorList>
    </citation>
    <scope>NUCLEOTIDE SEQUENCE [LARGE SCALE GENOMIC DNA]</scope>
    <source>
        <strain evidence="6">DSM 27981</strain>
    </source>
</reference>
<evidence type="ECO:0000313" key="5">
    <source>
        <dbReference type="EMBL" id="SFE36733.1"/>
    </source>
</evidence>
<keyword evidence="2 5" id="KW-0238">DNA-binding</keyword>
<name>A0A1I2A1B0_9BURK</name>
<dbReference type="Proteomes" id="UP000199119">
    <property type="component" value="Unassembled WGS sequence"/>
</dbReference>
<gene>
    <name evidence="5" type="ORF">SAMN04489711_101423</name>
</gene>
<dbReference type="OrthoDB" id="8526125at2"/>
<dbReference type="GO" id="GO:0006355">
    <property type="term" value="P:regulation of DNA-templated transcription"/>
    <property type="evidence" value="ECO:0007669"/>
    <property type="project" value="UniProtKB-ARBA"/>
</dbReference>
<feature type="domain" description="HTH asnC-type" evidence="4">
    <location>
        <begin position="5"/>
        <end position="66"/>
    </location>
</feature>
<protein>
    <submittedName>
        <fullName evidence="5">DNA-binding transcriptional regulator, Lrp family</fullName>
    </submittedName>
</protein>
<evidence type="ECO:0000256" key="1">
    <source>
        <dbReference type="ARBA" id="ARBA00023015"/>
    </source>
</evidence>
<keyword evidence="6" id="KW-1185">Reference proteome</keyword>
<dbReference type="SUPFAM" id="SSF46785">
    <property type="entry name" value="Winged helix' DNA-binding domain"/>
    <property type="match status" value="1"/>
</dbReference>
<evidence type="ECO:0000256" key="2">
    <source>
        <dbReference type="ARBA" id="ARBA00023125"/>
    </source>
</evidence>
<dbReference type="PANTHER" id="PTHR30154">
    <property type="entry name" value="LEUCINE-RESPONSIVE REGULATORY PROTEIN"/>
    <property type="match status" value="1"/>
</dbReference>
<dbReference type="SMART" id="SM00344">
    <property type="entry name" value="HTH_ASNC"/>
    <property type="match status" value="1"/>
</dbReference>
<dbReference type="GO" id="GO:0005829">
    <property type="term" value="C:cytosol"/>
    <property type="evidence" value="ECO:0007669"/>
    <property type="project" value="TreeGrafter"/>
</dbReference>
<dbReference type="InterPro" id="IPR036388">
    <property type="entry name" value="WH-like_DNA-bd_sf"/>
</dbReference>
<dbReference type="PRINTS" id="PR00033">
    <property type="entry name" value="HTHASNC"/>
</dbReference>
<dbReference type="STRING" id="1177982.SAMN04489711_101423"/>
<dbReference type="InterPro" id="IPR000485">
    <property type="entry name" value="AsnC-type_HTH_dom"/>
</dbReference>
<evidence type="ECO:0000313" key="6">
    <source>
        <dbReference type="Proteomes" id="UP000199119"/>
    </source>
</evidence>
<dbReference type="GO" id="GO:0043200">
    <property type="term" value="P:response to amino acid"/>
    <property type="evidence" value="ECO:0007669"/>
    <property type="project" value="TreeGrafter"/>
</dbReference>
<proteinExistence type="predicted"/>
<dbReference type="GO" id="GO:0043565">
    <property type="term" value="F:sequence-specific DNA binding"/>
    <property type="evidence" value="ECO:0007669"/>
    <property type="project" value="InterPro"/>
</dbReference>
<sequence>MQAELDRTDRQLVQALQDNARLTSGELAQMAHLSQSPCWRRVRRLETEGVISGYHAALDRRALGWGVLAFVMVGIDHQTESLSVAFEEAVCAIPEVVMFHGISGPEDFMLVVVAKDLDDYSALLQRRLHRLPGVRHVHTYFSLQEFKGQVGGLPVPPAAG</sequence>
<dbReference type="EMBL" id="FONX01000001">
    <property type="protein sequence ID" value="SFE36733.1"/>
    <property type="molecule type" value="Genomic_DNA"/>
</dbReference>
<evidence type="ECO:0000256" key="3">
    <source>
        <dbReference type="ARBA" id="ARBA00023163"/>
    </source>
</evidence>
<evidence type="ECO:0000259" key="4">
    <source>
        <dbReference type="PROSITE" id="PS50956"/>
    </source>
</evidence>
<dbReference type="Gene3D" id="1.10.10.10">
    <property type="entry name" value="Winged helix-like DNA-binding domain superfamily/Winged helix DNA-binding domain"/>
    <property type="match status" value="1"/>
</dbReference>